<keyword evidence="6 8" id="KW-1133">Transmembrane helix</keyword>
<dbReference type="PIRSF" id="PIRSF015974">
    <property type="entry name" value="CLN3_BTN1"/>
    <property type="match status" value="1"/>
</dbReference>
<protein>
    <recommendedName>
        <fullName evidence="8">Protein BTN</fullName>
    </recommendedName>
</protein>
<sequence length="445" mass="48283">MSRSPASSALLPMPGSPSSSWALYRARLSSIFRRSDTAVFVAFWLFGLINNVLYVIILSAAQDLVGSHVPKGVVLLADVLPSFFTKLIAPYFIHKVPYSLRILVFAAFSSAGMFMLALTPVDRSVGVKMAGVIFASLSSGAGELSFLGLTHYYGQLSLAAWGSGTGAAGLVGAGLYVLLTDWIGFTVKSSLFASAFLPVIMLVSFFVVLPRGPLRDGHHAKDYQPVASPDELDDEDVEGVSAQTAASSLLTPAPDSGREDLWFKVGANLRRAKSLFFPYMLPLMLVYVAEYTINQGVSPTLLFPLESSPFGEFRDFYPMYGFLYQLGAFVSRSSIAFIRIRHLYIPSFLQLGNLVLLTFHALLNFIPSVYLVFIIIFWEGLLGGAVYINTFAEILEHVPTSEREFSLGATSVSDSGGICIAGFIGMAMETALPQRSTDSITTAQM</sequence>
<dbReference type="InterPro" id="IPR036259">
    <property type="entry name" value="MFS_trans_sf"/>
</dbReference>
<dbReference type="GO" id="GO:0012505">
    <property type="term" value="C:endomembrane system"/>
    <property type="evidence" value="ECO:0007669"/>
    <property type="project" value="UniProtKB-SubCell"/>
</dbReference>
<comment type="subcellular location">
    <subcellularLocation>
        <location evidence="1">Endomembrane system</location>
        <topology evidence="1">Multi-pass membrane protein</topology>
    </subcellularLocation>
    <subcellularLocation>
        <location evidence="8">Vacuole membrane</location>
        <topology evidence="8">Multi-pass membrane protein</topology>
    </subcellularLocation>
</comment>
<keyword evidence="3" id="KW-0813">Transport</keyword>
<dbReference type="Gene3D" id="1.20.1250.20">
    <property type="entry name" value="MFS general substrate transporter like domains"/>
    <property type="match status" value="1"/>
</dbReference>
<feature type="transmembrane region" description="Helical" evidence="8">
    <location>
        <begin position="158"/>
        <end position="179"/>
    </location>
</feature>
<keyword evidence="10" id="KW-1185">Reference proteome</keyword>
<evidence type="ECO:0000313" key="9">
    <source>
        <dbReference type="EMBL" id="CAJ2510645.1"/>
    </source>
</evidence>
<feature type="transmembrane region" description="Helical" evidence="8">
    <location>
        <begin position="125"/>
        <end position="146"/>
    </location>
</feature>
<keyword evidence="4 8" id="KW-0812">Transmembrane</keyword>
<evidence type="ECO:0000256" key="3">
    <source>
        <dbReference type="ARBA" id="ARBA00022448"/>
    </source>
</evidence>
<evidence type="ECO:0000256" key="7">
    <source>
        <dbReference type="ARBA" id="ARBA00023136"/>
    </source>
</evidence>
<comment type="caution">
    <text evidence="9">The sequence shown here is derived from an EMBL/GenBank/DDBJ whole genome shotgun (WGS) entry which is preliminary data.</text>
</comment>
<evidence type="ECO:0000256" key="4">
    <source>
        <dbReference type="ARBA" id="ARBA00022692"/>
    </source>
</evidence>
<dbReference type="EMBL" id="CAUWAG010000018">
    <property type="protein sequence ID" value="CAJ2510645.1"/>
    <property type="molecule type" value="Genomic_DNA"/>
</dbReference>
<feature type="transmembrane region" description="Helical" evidence="8">
    <location>
        <begin position="343"/>
        <end position="363"/>
    </location>
</feature>
<evidence type="ECO:0000256" key="8">
    <source>
        <dbReference type="RuleBase" id="RU361113"/>
    </source>
</evidence>
<comment type="similarity">
    <text evidence="2 8">Belongs to the battenin family.</text>
</comment>
<feature type="transmembrane region" description="Helical" evidence="8">
    <location>
        <begin position="100"/>
        <end position="119"/>
    </location>
</feature>
<evidence type="ECO:0000256" key="1">
    <source>
        <dbReference type="ARBA" id="ARBA00004127"/>
    </source>
</evidence>
<feature type="transmembrane region" description="Helical" evidence="8">
    <location>
        <begin position="73"/>
        <end position="93"/>
    </location>
</feature>
<gene>
    <name evidence="9" type="ORF">KHLLAP_LOCUS11113</name>
</gene>
<dbReference type="GO" id="GO:0051453">
    <property type="term" value="P:regulation of intracellular pH"/>
    <property type="evidence" value="ECO:0007669"/>
    <property type="project" value="TreeGrafter"/>
</dbReference>
<dbReference type="InterPro" id="IPR018460">
    <property type="entry name" value="Battenin_disease_Cln3_subgr"/>
</dbReference>
<feature type="transmembrane region" description="Helical" evidence="8">
    <location>
        <begin position="369"/>
        <end position="388"/>
    </location>
</feature>
<feature type="transmembrane region" description="Helical" evidence="8">
    <location>
        <begin position="37"/>
        <end position="61"/>
    </location>
</feature>
<dbReference type="GO" id="GO:0006865">
    <property type="term" value="P:amino acid transport"/>
    <property type="evidence" value="ECO:0007669"/>
    <property type="project" value="UniProtKB-KW"/>
</dbReference>
<proteinExistence type="inferred from homology"/>
<dbReference type="PANTHER" id="PTHR10981:SF0">
    <property type="entry name" value="BATTENIN"/>
    <property type="match status" value="1"/>
</dbReference>
<accession>A0AAI8VTU9</accession>
<dbReference type="AlphaFoldDB" id="A0AAI8VTU9"/>
<keyword evidence="5" id="KW-0029">Amino-acid transport</keyword>
<dbReference type="InterPro" id="IPR003492">
    <property type="entry name" value="Battenin_disease_Cln3"/>
</dbReference>
<dbReference type="Proteomes" id="UP001295740">
    <property type="component" value="Unassembled WGS sequence"/>
</dbReference>
<name>A0AAI8VTU9_9PEZI</name>
<dbReference type="PANTHER" id="PTHR10981">
    <property type="entry name" value="BATTENIN"/>
    <property type="match status" value="1"/>
</dbReference>
<feature type="transmembrane region" description="Helical" evidence="8">
    <location>
        <begin position="313"/>
        <end position="331"/>
    </location>
</feature>
<evidence type="ECO:0000313" key="10">
    <source>
        <dbReference type="Proteomes" id="UP001295740"/>
    </source>
</evidence>
<evidence type="ECO:0000256" key="5">
    <source>
        <dbReference type="ARBA" id="ARBA00022970"/>
    </source>
</evidence>
<evidence type="ECO:0000256" key="2">
    <source>
        <dbReference type="ARBA" id="ARBA00007467"/>
    </source>
</evidence>
<dbReference type="Pfam" id="PF02487">
    <property type="entry name" value="CLN3"/>
    <property type="match status" value="1"/>
</dbReference>
<dbReference type="GO" id="GO:0005774">
    <property type="term" value="C:vacuolar membrane"/>
    <property type="evidence" value="ECO:0007669"/>
    <property type="project" value="UniProtKB-SubCell"/>
</dbReference>
<keyword evidence="8" id="KW-0926">Vacuole</keyword>
<dbReference type="SUPFAM" id="SSF103473">
    <property type="entry name" value="MFS general substrate transporter"/>
    <property type="match status" value="1"/>
</dbReference>
<evidence type="ECO:0000256" key="6">
    <source>
        <dbReference type="ARBA" id="ARBA00022989"/>
    </source>
</evidence>
<feature type="transmembrane region" description="Helical" evidence="8">
    <location>
        <begin position="191"/>
        <end position="209"/>
    </location>
</feature>
<keyword evidence="7 8" id="KW-0472">Membrane</keyword>
<feature type="transmembrane region" description="Helical" evidence="8">
    <location>
        <begin position="274"/>
        <end position="293"/>
    </location>
</feature>
<reference evidence="9" key="1">
    <citation type="submission" date="2023-10" db="EMBL/GenBank/DDBJ databases">
        <authorList>
            <person name="Hackl T."/>
        </authorList>
    </citation>
    <scope>NUCLEOTIDE SEQUENCE</scope>
</reference>
<organism evidence="9 10">
    <name type="scientific">Anthostomella pinea</name>
    <dbReference type="NCBI Taxonomy" id="933095"/>
    <lineage>
        <taxon>Eukaryota</taxon>
        <taxon>Fungi</taxon>
        <taxon>Dikarya</taxon>
        <taxon>Ascomycota</taxon>
        <taxon>Pezizomycotina</taxon>
        <taxon>Sordariomycetes</taxon>
        <taxon>Xylariomycetidae</taxon>
        <taxon>Xylariales</taxon>
        <taxon>Xylariaceae</taxon>
        <taxon>Anthostomella</taxon>
    </lineage>
</organism>
<dbReference type="PRINTS" id="PR01315">
    <property type="entry name" value="BATTENIN"/>
</dbReference>